<feature type="domain" description="AB hydrolase-1" evidence="2">
    <location>
        <begin position="89"/>
        <end position="464"/>
    </location>
</feature>
<dbReference type="PANTHER" id="PTHR43722">
    <property type="entry name" value="PROLINE IMINOPEPTIDASE"/>
    <property type="match status" value="1"/>
</dbReference>
<dbReference type="InterPro" id="IPR000073">
    <property type="entry name" value="AB_hydrolase_1"/>
</dbReference>
<dbReference type="Proteomes" id="UP000245698">
    <property type="component" value="Unassembled WGS sequence"/>
</dbReference>
<dbReference type="GO" id="GO:0006508">
    <property type="term" value="P:proteolysis"/>
    <property type="evidence" value="ECO:0007669"/>
    <property type="project" value="InterPro"/>
</dbReference>
<dbReference type="Pfam" id="PF00561">
    <property type="entry name" value="Abhydrolase_1"/>
    <property type="match status" value="1"/>
</dbReference>
<proteinExistence type="predicted"/>
<dbReference type="Gene3D" id="3.40.50.1820">
    <property type="entry name" value="alpha/beta hydrolase"/>
    <property type="match status" value="1"/>
</dbReference>
<protein>
    <recommendedName>
        <fullName evidence="1">Proline iminopeptidase</fullName>
    </recommendedName>
</protein>
<dbReference type="SUPFAM" id="SSF53474">
    <property type="entry name" value="alpha/beta-Hydrolases"/>
    <property type="match status" value="1"/>
</dbReference>
<evidence type="ECO:0000313" key="4">
    <source>
        <dbReference type="Proteomes" id="UP000245698"/>
    </source>
</evidence>
<evidence type="ECO:0000259" key="2">
    <source>
        <dbReference type="Pfam" id="PF00561"/>
    </source>
</evidence>
<dbReference type="PANTHER" id="PTHR43722:SF1">
    <property type="entry name" value="PROLINE IMINOPEPTIDASE"/>
    <property type="match status" value="1"/>
</dbReference>
<dbReference type="InterPro" id="IPR029058">
    <property type="entry name" value="AB_hydrolase_fold"/>
</dbReference>
<evidence type="ECO:0000313" key="3">
    <source>
        <dbReference type="EMBL" id="SJM32242.1"/>
    </source>
</evidence>
<gene>
    <name evidence="3" type="ORF">BQ8482_260006</name>
</gene>
<dbReference type="AlphaFoldDB" id="A0A2P9AM76"/>
<dbReference type="InterPro" id="IPR005944">
    <property type="entry name" value="Pro_iminopeptidase"/>
</dbReference>
<reference evidence="4" key="1">
    <citation type="submission" date="2016-12" db="EMBL/GenBank/DDBJ databases">
        <authorList>
            <person name="Brunel B."/>
        </authorList>
    </citation>
    <scope>NUCLEOTIDE SEQUENCE [LARGE SCALE GENOMIC DNA]</scope>
</reference>
<evidence type="ECO:0000256" key="1">
    <source>
        <dbReference type="ARBA" id="ARBA00021843"/>
    </source>
</evidence>
<accession>A0A2P9AM76</accession>
<organism evidence="3 4">
    <name type="scientific">Mesorhizobium delmotii</name>
    <dbReference type="NCBI Taxonomy" id="1631247"/>
    <lineage>
        <taxon>Bacteria</taxon>
        <taxon>Pseudomonadati</taxon>
        <taxon>Pseudomonadota</taxon>
        <taxon>Alphaproteobacteria</taxon>
        <taxon>Hyphomicrobiales</taxon>
        <taxon>Phyllobacteriaceae</taxon>
        <taxon>Mesorhizobium</taxon>
    </lineage>
</organism>
<dbReference type="GO" id="GO:0004177">
    <property type="term" value="F:aminopeptidase activity"/>
    <property type="evidence" value="ECO:0007669"/>
    <property type="project" value="UniProtKB-EC"/>
</dbReference>
<keyword evidence="4" id="KW-1185">Reference proteome</keyword>
<dbReference type="GO" id="GO:0005737">
    <property type="term" value="C:cytoplasm"/>
    <property type="evidence" value="ECO:0007669"/>
    <property type="project" value="InterPro"/>
</dbReference>
<sequence>MHASFRRAFISLDRVLFFKLASAVFLFCAWSGDIHAGEFKKTNCWFEIPRDRGMTCGTLNVPENRKKASETEITLSVVVFEPDRERHEPIVFLTGGPGQPTDIGDREDIEAWWQFISDQNWMIGRRVVVVDQRGIGKSIPRLSCSRYFKADHWNSISLSVDAEISFDKLMRDEVVACRSALIAKGIDLFAYNTAENAADVNDVRKALGIKKWVLYGVSYGTRLALEVMNEHPEGISASILDSVLPLDIDYLKEDGRNLDRSLRLLERDCQKSKNCMRGLGDALRAIVKQLDKQPVLLRSDDRDNALAQYRYVSGADFLELIFGLLYDRYAIEDLPKLVEKTYENDFRPLADMIFEHDDTEIAQGMDFSVTCSETNRSDLPDKRLEYWTKWIGEADYTWVCPLWFPEGTTVSQKHPRRLDIPTLLLSGEYDPATPTHWAYRAAKSLPFGQVVVLRGIGHDVIDSDPCGSEVVADFLANPRRKLKTGCIGRMQAPRFTAAAEEQWQRPVPQRAAAAIRSPKQMRSPFRFRHRFFNIAQKH</sequence>
<name>A0A2P9AM76_9HYPH</name>
<dbReference type="EMBL" id="FUIG01000033">
    <property type="protein sequence ID" value="SJM32242.1"/>
    <property type="molecule type" value="Genomic_DNA"/>
</dbReference>